<evidence type="ECO:0000313" key="3">
    <source>
        <dbReference type="EMBL" id="TDP93101.1"/>
    </source>
</evidence>
<dbReference type="RefSeq" id="WP_108141964.1">
    <property type="nucleotide sequence ID" value="NZ_QAXS01000035.1"/>
</dbReference>
<reference evidence="2 4" key="1">
    <citation type="submission" date="2018-04" db="EMBL/GenBank/DDBJ databases">
        <title>Subsurface microbial communities from deep shales in Ohio and West Virginia, USA.</title>
        <authorList>
            <person name="Wrighton K."/>
        </authorList>
    </citation>
    <scope>NUCLEOTIDE SEQUENCE [LARGE SCALE GENOMIC DNA]</scope>
    <source>
        <strain evidence="3 5">MSL 7</strain>
        <strain evidence="2 4">WC1</strain>
    </source>
</reference>
<gene>
    <name evidence="3" type="ORF">C7957_11374</name>
    <name evidence="2" type="ORF">C8C76_13517</name>
</gene>
<comment type="caution">
    <text evidence="2">The sequence shown here is derived from an EMBL/GenBank/DDBJ whole genome shotgun (WGS) entry which is preliminary data.</text>
</comment>
<dbReference type="Gene3D" id="3.10.180.10">
    <property type="entry name" value="2,3-Dihydroxybiphenyl 1,2-Dioxygenase, domain 1"/>
    <property type="match status" value="1"/>
</dbReference>
<dbReference type="GO" id="GO:0016829">
    <property type="term" value="F:lyase activity"/>
    <property type="evidence" value="ECO:0007669"/>
    <property type="project" value="UniProtKB-KW"/>
</dbReference>
<dbReference type="PROSITE" id="PS51819">
    <property type="entry name" value="VOC"/>
    <property type="match status" value="1"/>
</dbReference>
<evidence type="ECO:0000313" key="2">
    <source>
        <dbReference type="EMBL" id="PTV93927.1"/>
    </source>
</evidence>
<proteinExistence type="predicted"/>
<dbReference type="Pfam" id="PF00903">
    <property type="entry name" value="Glyoxalase"/>
    <property type="match status" value="1"/>
</dbReference>
<feature type="domain" description="VOC" evidence="1">
    <location>
        <begin position="8"/>
        <end position="133"/>
    </location>
</feature>
<evidence type="ECO:0000259" key="1">
    <source>
        <dbReference type="PROSITE" id="PS51819"/>
    </source>
</evidence>
<protein>
    <submittedName>
        <fullName evidence="2">Putative lactoylglutathione lyase</fullName>
    </submittedName>
</protein>
<dbReference type="EMBL" id="QAXS01000035">
    <property type="protein sequence ID" value="PTV93927.1"/>
    <property type="molecule type" value="Genomic_DNA"/>
</dbReference>
<dbReference type="InterPro" id="IPR037523">
    <property type="entry name" value="VOC_core"/>
</dbReference>
<name>A0A2T5RGL0_9FIRM</name>
<dbReference type="SUPFAM" id="SSF54593">
    <property type="entry name" value="Glyoxalase/Bleomycin resistance protein/Dihydroxybiphenyl dioxygenase"/>
    <property type="match status" value="1"/>
</dbReference>
<evidence type="ECO:0000313" key="4">
    <source>
        <dbReference type="Proteomes" id="UP000244089"/>
    </source>
</evidence>
<dbReference type="Proteomes" id="UP000295176">
    <property type="component" value="Unassembled WGS sequence"/>
</dbReference>
<sequence length="146" mass="16782">MLNEKAKLVNACPIFISNNVKKTVDFYVEKLGFKFAEHLDKIDKFAAIYRDQIEIVVVEKKKGKILSNQTRYGSGYDAYLDTATLNGIDLIYQEFKEKGVKIINKPQLTDYGSYEFIFEDIDGRNIGVGLIKDQANFFEKSNYLND</sequence>
<accession>A0A2T5RGL0</accession>
<keyword evidence="2" id="KW-0456">Lyase</keyword>
<dbReference type="Proteomes" id="UP000244089">
    <property type="component" value="Unassembled WGS sequence"/>
</dbReference>
<dbReference type="InterPro" id="IPR029068">
    <property type="entry name" value="Glyas_Bleomycin-R_OHBP_Dase"/>
</dbReference>
<organism evidence="2 4">
    <name type="scientific">Halanaerobium saccharolyticum</name>
    <dbReference type="NCBI Taxonomy" id="43595"/>
    <lineage>
        <taxon>Bacteria</taxon>
        <taxon>Bacillati</taxon>
        <taxon>Bacillota</taxon>
        <taxon>Clostridia</taxon>
        <taxon>Halanaerobiales</taxon>
        <taxon>Halanaerobiaceae</taxon>
        <taxon>Halanaerobium</taxon>
    </lineage>
</organism>
<dbReference type="EMBL" id="SNXX01000013">
    <property type="protein sequence ID" value="TDP93101.1"/>
    <property type="molecule type" value="Genomic_DNA"/>
</dbReference>
<dbReference type="AlphaFoldDB" id="A0A2T5RGL0"/>
<dbReference type="InterPro" id="IPR004360">
    <property type="entry name" value="Glyas_Fos-R_dOase_dom"/>
</dbReference>
<dbReference type="OrthoDB" id="1840305at2"/>
<evidence type="ECO:0000313" key="5">
    <source>
        <dbReference type="Proteomes" id="UP000295176"/>
    </source>
</evidence>